<keyword evidence="6 9" id="KW-0460">Magnesium</keyword>
<feature type="binding site" evidence="9">
    <location>
        <begin position="248"/>
        <end position="249"/>
    </location>
    <ligand>
        <name>ATP</name>
        <dbReference type="ChEBI" id="CHEBI:30616"/>
    </ligand>
</feature>
<feature type="binding site" evidence="9">
    <location>
        <begin position="11"/>
        <end position="13"/>
    </location>
    <ligand>
        <name>substrate</name>
    </ligand>
</feature>
<feature type="binding site" evidence="9">
    <location>
        <position position="282"/>
    </location>
    <ligand>
        <name>K(+)</name>
        <dbReference type="ChEBI" id="CHEBI:29103"/>
    </ligand>
</feature>
<reference evidence="11" key="1">
    <citation type="journal article" date="2021" name="PeerJ">
        <title>Extensive microbial diversity within the chicken gut microbiome revealed by metagenomics and culture.</title>
        <authorList>
            <person name="Gilroy R."/>
            <person name="Ravi A."/>
            <person name="Getino M."/>
            <person name="Pursley I."/>
            <person name="Horton D.L."/>
            <person name="Alikhan N.F."/>
            <person name="Baker D."/>
            <person name="Gharbi K."/>
            <person name="Hall N."/>
            <person name="Watson M."/>
            <person name="Adriaenssens E.M."/>
            <person name="Foster-Nyarko E."/>
            <person name="Jarju S."/>
            <person name="Secka A."/>
            <person name="Antonio M."/>
            <person name="Oren A."/>
            <person name="Chaudhuri R.R."/>
            <person name="La Ragione R."/>
            <person name="Hildebrand F."/>
            <person name="Pallen M.J."/>
        </authorList>
    </citation>
    <scope>NUCLEOTIDE SEQUENCE</scope>
    <source>
        <strain evidence="11">687</strain>
    </source>
</reference>
<dbReference type="InterPro" id="IPR011877">
    <property type="entry name" value="Ribokinase"/>
</dbReference>
<dbReference type="HAMAP" id="MF_01987">
    <property type="entry name" value="Ribokinase"/>
    <property type="match status" value="1"/>
</dbReference>
<comment type="similarity">
    <text evidence="9">Belongs to the carbohydrate kinase PfkB family. Ribokinase subfamily.</text>
</comment>
<dbReference type="SUPFAM" id="SSF53613">
    <property type="entry name" value="Ribokinase-like"/>
    <property type="match status" value="1"/>
</dbReference>
<comment type="activity regulation">
    <text evidence="9">Activated by a monovalent cation that binds near, but not in, the active site. The most likely occupant of the site in vivo is potassium. Ion binding induces a conformational change that may alter substrate affinity.</text>
</comment>
<sequence length="311" mass="33241">MPKILNYGSLNIDYVYAVDHFVMPGETLAAKSRNIFAGGKGLNQSVALARAGGEVYHAGAVGAEDSKVLLQEISSNGIHDDFLAKRDMPSGHTIIQVDKNGQNCILLYGGANQSLTVEEINNTLSHFSAGDYLILQNEVNNIEHIIREGAKRGLKVCFNVSPFTLQLLDLPLDLCAFLIVNEIEGSAMVNMSADSDPYAIMQALSDKYPQTSFVLTLGSRGSILKEAGQEMISCRSYKVQAVDTTAAGDTFLGFLIASLARGLEGSRALNTATAASALAVQRAGACPSIPQLNEVEDFLAHSNVTVLTDKL</sequence>
<protein>
    <recommendedName>
        <fullName evidence="9">Ribokinase</fullName>
        <shortName evidence="9">RK</shortName>
        <ecNumber evidence="9">2.7.1.15</ecNumber>
    </recommendedName>
</protein>
<evidence type="ECO:0000313" key="11">
    <source>
        <dbReference type="EMBL" id="MBU3826126.1"/>
    </source>
</evidence>
<organism evidence="11 12">
    <name type="scientific">Candidatus Anaerobiospirillum merdipullorum</name>
    <dbReference type="NCBI Taxonomy" id="2838450"/>
    <lineage>
        <taxon>Bacteria</taxon>
        <taxon>Pseudomonadati</taxon>
        <taxon>Pseudomonadota</taxon>
        <taxon>Gammaproteobacteria</taxon>
        <taxon>Aeromonadales</taxon>
        <taxon>Succinivibrionaceae</taxon>
        <taxon>Anaerobiospirillum</taxon>
    </lineage>
</organism>
<feature type="binding site" evidence="9">
    <location>
        <begin position="216"/>
        <end position="221"/>
    </location>
    <ligand>
        <name>ATP</name>
        <dbReference type="ChEBI" id="CHEBI:30616"/>
    </ligand>
</feature>
<comment type="subunit">
    <text evidence="9">Homodimer.</text>
</comment>
<evidence type="ECO:0000256" key="6">
    <source>
        <dbReference type="ARBA" id="ARBA00022842"/>
    </source>
</evidence>
<keyword evidence="2 9" id="KW-0479">Metal-binding</keyword>
<comment type="pathway">
    <text evidence="9">Carbohydrate metabolism; D-ribose degradation; D-ribose 5-phosphate from beta-D-ribopyranose: step 2/2.</text>
</comment>
<feature type="binding site" evidence="9">
    <location>
        <position position="284"/>
    </location>
    <ligand>
        <name>K(+)</name>
        <dbReference type="ChEBI" id="CHEBI:29103"/>
    </ligand>
</feature>
<keyword evidence="3 9" id="KW-0547">Nucleotide-binding</keyword>
<dbReference type="Proteomes" id="UP000824150">
    <property type="component" value="Unassembled WGS sequence"/>
</dbReference>
<feature type="binding site" evidence="9">
    <location>
        <position position="243"/>
    </location>
    <ligand>
        <name>K(+)</name>
        <dbReference type="ChEBI" id="CHEBI:29103"/>
    </ligand>
</feature>
<comment type="catalytic activity">
    <reaction evidence="9">
        <text>D-ribose + ATP = D-ribose 5-phosphate + ADP + H(+)</text>
        <dbReference type="Rhea" id="RHEA:13697"/>
        <dbReference type="ChEBI" id="CHEBI:15378"/>
        <dbReference type="ChEBI" id="CHEBI:30616"/>
        <dbReference type="ChEBI" id="CHEBI:47013"/>
        <dbReference type="ChEBI" id="CHEBI:78346"/>
        <dbReference type="ChEBI" id="CHEBI:456216"/>
        <dbReference type="EC" id="2.7.1.15"/>
    </reaction>
</comment>
<dbReference type="EC" id="2.7.1.15" evidence="9"/>
<evidence type="ECO:0000256" key="4">
    <source>
        <dbReference type="ARBA" id="ARBA00022777"/>
    </source>
</evidence>
<evidence type="ECO:0000256" key="9">
    <source>
        <dbReference type="HAMAP-Rule" id="MF_01987"/>
    </source>
</evidence>
<keyword evidence="5 9" id="KW-0067">ATP-binding</keyword>
<reference evidence="11" key="2">
    <citation type="submission" date="2021-04" db="EMBL/GenBank/DDBJ databases">
        <authorList>
            <person name="Gilroy R."/>
        </authorList>
    </citation>
    <scope>NUCLEOTIDE SEQUENCE</scope>
    <source>
        <strain evidence="11">687</strain>
    </source>
</reference>
<evidence type="ECO:0000256" key="5">
    <source>
        <dbReference type="ARBA" id="ARBA00022840"/>
    </source>
</evidence>
<name>A0A9E2KMD6_9GAMM</name>
<evidence type="ECO:0000256" key="2">
    <source>
        <dbReference type="ARBA" id="ARBA00022723"/>
    </source>
</evidence>
<dbReference type="InterPro" id="IPR011611">
    <property type="entry name" value="PfkB_dom"/>
</dbReference>
<dbReference type="AlphaFoldDB" id="A0A9E2KMD6"/>
<comment type="cofactor">
    <cofactor evidence="9">
        <name>Mg(2+)</name>
        <dbReference type="ChEBI" id="CHEBI:18420"/>
    </cofactor>
    <text evidence="9">Requires a divalent cation, most likely magnesium in vivo, as an electrophilic catalyst to aid phosphoryl group transfer. It is the chelate of the metal and the nucleotide that is the actual substrate.</text>
</comment>
<gene>
    <name evidence="9" type="primary">rbsK</name>
    <name evidence="11" type="ORF">IAA31_01330</name>
</gene>
<feature type="domain" description="Carbohydrate kinase PfkB" evidence="10">
    <location>
        <begin position="1"/>
        <end position="291"/>
    </location>
</feature>
<keyword evidence="9" id="KW-0963">Cytoplasm</keyword>
<dbReference type="GO" id="GO:0005524">
    <property type="term" value="F:ATP binding"/>
    <property type="evidence" value="ECO:0007669"/>
    <property type="project" value="UniProtKB-UniRule"/>
</dbReference>
<dbReference type="EMBL" id="JAHLFG010000015">
    <property type="protein sequence ID" value="MBU3826126.1"/>
    <property type="molecule type" value="Genomic_DNA"/>
</dbReference>
<feature type="active site" description="Proton acceptor" evidence="9">
    <location>
        <position position="249"/>
    </location>
</feature>
<feature type="binding site" evidence="9">
    <location>
        <position position="181"/>
    </location>
    <ligand>
        <name>ATP</name>
        <dbReference type="ChEBI" id="CHEBI:30616"/>
    </ligand>
</feature>
<evidence type="ECO:0000256" key="1">
    <source>
        <dbReference type="ARBA" id="ARBA00022679"/>
    </source>
</evidence>
<feature type="binding site" evidence="9">
    <location>
        <position position="138"/>
    </location>
    <ligand>
        <name>substrate</name>
    </ligand>
</feature>
<feature type="binding site" evidence="9">
    <location>
        <begin position="39"/>
        <end position="43"/>
    </location>
    <ligand>
        <name>substrate</name>
    </ligand>
</feature>
<dbReference type="GO" id="GO:0019303">
    <property type="term" value="P:D-ribose catabolic process"/>
    <property type="evidence" value="ECO:0007669"/>
    <property type="project" value="UniProtKB-UniRule"/>
</dbReference>
<dbReference type="GO" id="GO:0046872">
    <property type="term" value="F:metal ion binding"/>
    <property type="evidence" value="ECO:0007669"/>
    <property type="project" value="UniProtKB-KW"/>
</dbReference>
<keyword evidence="8 9" id="KW-0119">Carbohydrate metabolism</keyword>
<comment type="caution">
    <text evidence="9">Lacks conserved residue(s) required for the propagation of feature annotation.</text>
</comment>
<dbReference type="CDD" id="cd01174">
    <property type="entry name" value="ribokinase"/>
    <property type="match status" value="1"/>
</dbReference>
<dbReference type="InterPro" id="IPR029056">
    <property type="entry name" value="Ribokinase-like"/>
</dbReference>
<evidence type="ECO:0000313" key="12">
    <source>
        <dbReference type="Proteomes" id="UP000824150"/>
    </source>
</evidence>
<feature type="binding site" evidence="9">
    <location>
        <position position="288"/>
    </location>
    <ligand>
        <name>K(+)</name>
        <dbReference type="ChEBI" id="CHEBI:29103"/>
    </ligand>
</feature>
<dbReference type="InterPro" id="IPR002139">
    <property type="entry name" value="Ribo/fructo_kinase"/>
</dbReference>
<comment type="function">
    <text evidence="9">Catalyzes the phosphorylation of ribose at O-5 in a reaction requiring ATP and magnesium. The resulting D-ribose-5-phosphate can then be used either for sythesis of nucleotides, histidine, and tryptophan, or as a component of the pentose phosphate pathway.</text>
</comment>
<feature type="binding site" evidence="9">
    <location>
        <position position="249"/>
    </location>
    <ligand>
        <name>substrate</name>
    </ligand>
</feature>
<comment type="subcellular location">
    <subcellularLocation>
        <location evidence="9">Cytoplasm</location>
    </subcellularLocation>
</comment>
<dbReference type="PRINTS" id="PR00990">
    <property type="entry name" value="RIBOKINASE"/>
</dbReference>
<dbReference type="GO" id="GO:0004747">
    <property type="term" value="F:ribokinase activity"/>
    <property type="evidence" value="ECO:0007669"/>
    <property type="project" value="UniProtKB-UniRule"/>
</dbReference>
<evidence type="ECO:0000256" key="8">
    <source>
        <dbReference type="ARBA" id="ARBA00023277"/>
    </source>
</evidence>
<evidence type="ECO:0000256" key="7">
    <source>
        <dbReference type="ARBA" id="ARBA00022958"/>
    </source>
</evidence>
<accession>A0A9E2KMD6</accession>
<feature type="binding site" evidence="9">
    <location>
        <position position="245"/>
    </location>
    <ligand>
        <name>K(+)</name>
        <dbReference type="ChEBI" id="CHEBI:29103"/>
    </ligand>
</feature>
<keyword evidence="7 9" id="KW-0630">Potassium</keyword>
<dbReference type="Pfam" id="PF00294">
    <property type="entry name" value="PfkB"/>
    <property type="match status" value="1"/>
</dbReference>
<dbReference type="PANTHER" id="PTHR10584:SF166">
    <property type="entry name" value="RIBOKINASE"/>
    <property type="match status" value="1"/>
</dbReference>
<keyword evidence="4 9" id="KW-0418">Kinase</keyword>
<proteinExistence type="inferred from homology"/>
<dbReference type="PANTHER" id="PTHR10584">
    <property type="entry name" value="SUGAR KINASE"/>
    <property type="match status" value="1"/>
</dbReference>
<comment type="caution">
    <text evidence="11">The sequence shown here is derived from an EMBL/GenBank/DDBJ whole genome shotgun (WGS) entry which is preliminary data.</text>
</comment>
<evidence type="ECO:0000256" key="3">
    <source>
        <dbReference type="ARBA" id="ARBA00022741"/>
    </source>
</evidence>
<feature type="binding site" evidence="9">
    <location>
        <position position="279"/>
    </location>
    <ligand>
        <name>K(+)</name>
        <dbReference type="ChEBI" id="CHEBI:29103"/>
    </ligand>
</feature>
<keyword evidence="1 9" id="KW-0808">Transferase</keyword>
<dbReference type="Gene3D" id="3.40.1190.20">
    <property type="match status" value="1"/>
</dbReference>
<evidence type="ECO:0000259" key="10">
    <source>
        <dbReference type="Pfam" id="PF00294"/>
    </source>
</evidence>
<dbReference type="GO" id="GO:0005737">
    <property type="term" value="C:cytoplasm"/>
    <property type="evidence" value="ECO:0007669"/>
    <property type="project" value="UniProtKB-SubCell"/>
</dbReference>